<dbReference type="Proteomes" id="UP001305647">
    <property type="component" value="Unassembled WGS sequence"/>
</dbReference>
<evidence type="ECO:0000313" key="1">
    <source>
        <dbReference type="EMBL" id="KAK4098301.1"/>
    </source>
</evidence>
<reference evidence="1" key="1">
    <citation type="journal article" date="2023" name="Mol. Phylogenet. Evol.">
        <title>Genome-scale phylogeny and comparative genomics of the fungal order Sordariales.</title>
        <authorList>
            <person name="Hensen N."/>
            <person name="Bonometti L."/>
            <person name="Westerberg I."/>
            <person name="Brannstrom I.O."/>
            <person name="Guillou S."/>
            <person name="Cros-Aarteil S."/>
            <person name="Calhoun S."/>
            <person name="Haridas S."/>
            <person name="Kuo A."/>
            <person name="Mondo S."/>
            <person name="Pangilinan J."/>
            <person name="Riley R."/>
            <person name="LaButti K."/>
            <person name="Andreopoulos B."/>
            <person name="Lipzen A."/>
            <person name="Chen C."/>
            <person name="Yan M."/>
            <person name="Daum C."/>
            <person name="Ng V."/>
            <person name="Clum A."/>
            <person name="Steindorff A."/>
            <person name="Ohm R.A."/>
            <person name="Martin F."/>
            <person name="Silar P."/>
            <person name="Natvig D.O."/>
            <person name="Lalanne C."/>
            <person name="Gautier V."/>
            <person name="Ament-Velasquez S.L."/>
            <person name="Kruys A."/>
            <person name="Hutchinson M.I."/>
            <person name="Powell A.J."/>
            <person name="Barry K."/>
            <person name="Miller A.N."/>
            <person name="Grigoriev I.V."/>
            <person name="Debuchy R."/>
            <person name="Gladieux P."/>
            <person name="Hiltunen Thoren M."/>
            <person name="Johannesson H."/>
        </authorList>
    </citation>
    <scope>NUCLEOTIDE SEQUENCE</scope>
    <source>
        <strain evidence="1">CBS 757.83</strain>
    </source>
</reference>
<name>A0AAN6PWE5_9PEZI</name>
<dbReference type="AlphaFoldDB" id="A0AAN6PWE5"/>
<organism evidence="1 2">
    <name type="scientific">Parathielavia hyrcaniae</name>
    <dbReference type="NCBI Taxonomy" id="113614"/>
    <lineage>
        <taxon>Eukaryota</taxon>
        <taxon>Fungi</taxon>
        <taxon>Dikarya</taxon>
        <taxon>Ascomycota</taxon>
        <taxon>Pezizomycotina</taxon>
        <taxon>Sordariomycetes</taxon>
        <taxon>Sordariomycetidae</taxon>
        <taxon>Sordariales</taxon>
        <taxon>Chaetomiaceae</taxon>
        <taxon>Parathielavia</taxon>
    </lineage>
</organism>
<comment type="caution">
    <text evidence="1">The sequence shown here is derived from an EMBL/GenBank/DDBJ whole genome shotgun (WGS) entry which is preliminary data.</text>
</comment>
<reference evidence="1" key="2">
    <citation type="submission" date="2023-05" db="EMBL/GenBank/DDBJ databases">
        <authorList>
            <consortium name="Lawrence Berkeley National Laboratory"/>
            <person name="Steindorff A."/>
            <person name="Hensen N."/>
            <person name="Bonometti L."/>
            <person name="Westerberg I."/>
            <person name="Brannstrom I.O."/>
            <person name="Guillou S."/>
            <person name="Cros-Aarteil S."/>
            <person name="Calhoun S."/>
            <person name="Haridas S."/>
            <person name="Kuo A."/>
            <person name="Mondo S."/>
            <person name="Pangilinan J."/>
            <person name="Riley R."/>
            <person name="Labutti K."/>
            <person name="Andreopoulos B."/>
            <person name="Lipzen A."/>
            <person name="Chen C."/>
            <person name="Yanf M."/>
            <person name="Daum C."/>
            <person name="Ng V."/>
            <person name="Clum A."/>
            <person name="Ohm R."/>
            <person name="Martin F."/>
            <person name="Silar P."/>
            <person name="Natvig D."/>
            <person name="Lalanne C."/>
            <person name="Gautier V."/>
            <person name="Ament-Velasquez S.L."/>
            <person name="Kruys A."/>
            <person name="Hutchinson M.I."/>
            <person name="Powell A.J."/>
            <person name="Barry K."/>
            <person name="Miller A.N."/>
            <person name="Grigoriev I.V."/>
            <person name="Debuchy R."/>
            <person name="Gladieux P."/>
            <person name="Thoren M.H."/>
            <person name="Johannesson H."/>
        </authorList>
    </citation>
    <scope>NUCLEOTIDE SEQUENCE</scope>
    <source>
        <strain evidence="1">CBS 757.83</strain>
    </source>
</reference>
<gene>
    <name evidence="1" type="ORF">N658DRAFT_499530</name>
</gene>
<dbReference type="EMBL" id="MU863660">
    <property type="protein sequence ID" value="KAK4098301.1"/>
    <property type="molecule type" value="Genomic_DNA"/>
</dbReference>
<proteinExistence type="predicted"/>
<accession>A0AAN6PWE5</accession>
<evidence type="ECO:0000313" key="2">
    <source>
        <dbReference type="Proteomes" id="UP001305647"/>
    </source>
</evidence>
<keyword evidence="2" id="KW-1185">Reference proteome</keyword>
<sequence>MDKLPAELNCYITGYLLQDRAFFSVAALARCNRLLCSRVLPQLYDNVGRVDLQVGQDALIWAVENDELGTMKTLLERGVDPDARFYSTLPYPVRQDVFSAQRLQRRLAPNRDGHLANKIVQATMVTRGIYMMARERSESRLLPVCEWQLALQPVFLR</sequence>
<protein>
    <submittedName>
        <fullName evidence="1">Uncharacterized protein</fullName>
    </submittedName>
</protein>